<dbReference type="AlphaFoldDB" id="A0A0C5H174"/>
<evidence type="ECO:0000313" key="3">
    <source>
        <dbReference type="Proteomes" id="UP000555836"/>
    </source>
</evidence>
<dbReference type="Proteomes" id="UP000555836">
    <property type="component" value="Unassembled WGS sequence"/>
</dbReference>
<reference evidence="2 3" key="2">
    <citation type="submission" date="2020-04" db="EMBL/GenBank/DDBJ databases">
        <title>Whole-genome sequencing of Vibrio spp. from China reveals different genetic environments of blaCTX-M-14 among diverse lineages.</title>
        <authorList>
            <person name="Zheng Z."/>
            <person name="Ye L."/>
            <person name="Chen S."/>
        </authorList>
    </citation>
    <scope>NUCLEOTIDE SEQUENCE [LARGE SCALE GENOMIC DNA]</scope>
    <source>
        <strain evidence="2 3">Vb0574</strain>
    </source>
</reference>
<gene>
    <name evidence="2" type="ORF">HKB21_13465</name>
    <name evidence="1" type="ORF">pVPH1_0098</name>
</gene>
<sequence length="47" mass="5726">MKTQNFKLMYLHGGRWLERIYKDTIYANVQRVANSFPKSVTWYIEPM</sequence>
<dbReference type="EMBL" id="JABCLD010001306">
    <property type="protein sequence ID" value="NMU26627.1"/>
    <property type="molecule type" value="Genomic_DNA"/>
</dbReference>
<dbReference type="EMBL" id="KP688397">
    <property type="protein sequence ID" value="AJP18270.1"/>
    <property type="molecule type" value="Genomic_DNA"/>
</dbReference>
<keyword evidence="1" id="KW-0614">Plasmid</keyword>
<reference evidence="1" key="1">
    <citation type="journal article" date="2015" name="Antimicrob. Agents Chemother.">
        <title>Complete nucleotide sequence of a conjugative plasmid carrying bla(PER-1).</title>
        <authorList>
            <person name="Li R."/>
            <person name="Wong M.H."/>
            <person name="Zhou Y."/>
            <person name="Chan E.W."/>
            <person name="Chen S."/>
        </authorList>
    </citation>
    <scope>NUCLEOTIDE SEQUENCE</scope>
    <source>
        <strain evidence="1">V36</strain>
        <plasmid evidence="1">pVPH1</plasmid>
    </source>
</reference>
<name>A0A0C5H174_VIBPH</name>
<accession>A0A0C5H174</accession>
<proteinExistence type="predicted"/>
<protein>
    <submittedName>
        <fullName evidence="1">Uncharacterized protein</fullName>
    </submittedName>
</protein>
<evidence type="ECO:0000313" key="1">
    <source>
        <dbReference type="EMBL" id="AJP18270.1"/>
    </source>
</evidence>
<evidence type="ECO:0000313" key="2">
    <source>
        <dbReference type="EMBL" id="NMU26627.1"/>
    </source>
</evidence>
<dbReference type="RefSeq" id="WP_164496844.1">
    <property type="nucleotide sequence ID" value="NZ_CP034301.1"/>
</dbReference>
<organism evidence="1">
    <name type="scientific">Vibrio parahaemolyticus</name>
    <dbReference type="NCBI Taxonomy" id="670"/>
    <lineage>
        <taxon>Bacteria</taxon>
        <taxon>Pseudomonadati</taxon>
        <taxon>Pseudomonadota</taxon>
        <taxon>Gammaproteobacteria</taxon>
        <taxon>Vibrionales</taxon>
        <taxon>Vibrionaceae</taxon>
        <taxon>Vibrio</taxon>
    </lineage>
</organism>
<geneLocation type="plasmid" evidence="1">
    <name>pVPH1</name>
</geneLocation>